<evidence type="ECO:0000256" key="3">
    <source>
        <dbReference type="ARBA" id="ARBA00022692"/>
    </source>
</evidence>
<dbReference type="eggNOG" id="COG0697">
    <property type="taxonomic scope" value="Bacteria"/>
</dbReference>
<gene>
    <name evidence="8" type="ordered locus">Hbal_2234</name>
</gene>
<feature type="transmembrane region" description="Helical" evidence="6">
    <location>
        <begin position="256"/>
        <end position="276"/>
    </location>
</feature>
<feature type="transmembrane region" description="Helical" evidence="6">
    <location>
        <begin position="131"/>
        <end position="149"/>
    </location>
</feature>
<dbReference type="InterPro" id="IPR000620">
    <property type="entry name" value="EamA_dom"/>
</dbReference>
<dbReference type="RefSeq" id="WP_015828064.1">
    <property type="nucleotide sequence ID" value="NC_012982.1"/>
</dbReference>
<evidence type="ECO:0000313" key="8">
    <source>
        <dbReference type="EMBL" id="ACT59914.1"/>
    </source>
</evidence>
<dbReference type="Pfam" id="PF00892">
    <property type="entry name" value="EamA"/>
    <property type="match status" value="2"/>
</dbReference>
<evidence type="ECO:0000256" key="1">
    <source>
        <dbReference type="ARBA" id="ARBA00004141"/>
    </source>
</evidence>
<evidence type="ECO:0000259" key="7">
    <source>
        <dbReference type="Pfam" id="PF00892"/>
    </source>
</evidence>
<comment type="similarity">
    <text evidence="2">Belongs to the EamA transporter family.</text>
</comment>
<feature type="transmembrane region" description="Helical" evidence="6">
    <location>
        <begin position="42"/>
        <end position="62"/>
    </location>
</feature>
<feature type="transmembrane region" description="Helical" evidence="6">
    <location>
        <begin position="161"/>
        <end position="180"/>
    </location>
</feature>
<feature type="transmembrane region" description="Helical" evidence="6">
    <location>
        <begin position="222"/>
        <end position="244"/>
    </location>
</feature>
<dbReference type="PANTHER" id="PTHR32322:SF2">
    <property type="entry name" value="EAMA DOMAIN-CONTAINING PROTEIN"/>
    <property type="match status" value="1"/>
</dbReference>
<dbReference type="KEGG" id="hba:Hbal_2234"/>
<dbReference type="InterPro" id="IPR037185">
    <property type="entry name" value="EmrE-like"/>
</dbReference>
<reference evidence="9" key="1">
    <citation type="journal article" date="2011" name="J. Bacteriol.">
        <title>Genome sequences of eight morphologically diverse alphaproteobacteria.</title>
        <authorList>
            <consortium name="US DOE Joint Genome Institute"/>
            <person name="Brown P.J."/>
            <person name="Kysela D.T."/>
            <person name="Buechlein A."/>
            <person name="Hemmerich C."/>
            <person name="Brun Y.V."/>
        </authorList>
    </citation>
    <scope>NUCLEOTIDE SEQUENCE [LARGE SCALE GENOMIC DNA]</scope>
    <source>
        <strain evidence="9">ATCC 49814 / DSM 5838 / IFAM 1418</strain>
    </source>
</reference>
<dbReference type="SUPFAM" id="SSF103481">
    <property type="entry name" value="Multidrug resistance efflux transporter EmrE"/>
    <property type="match status" value="2"/>
</dbReference>
<dbReference type="PANTHER" id="PTHR32322">
    <property type="entry name" value="INNER MEMBRANE TRANSPORTER"/>
    <property type="match status" value="1"/>
</dbReference>
<keyword evidence="3 6" id="KW-0812">Transmembrane</keyword>
<evidence type="ECO:0000256" key="5">
    <source>
        <dbReference type="ARBA" id="ARBA00023136"/>
    </source>
</evidence>
<dbReference type="Proteomes" id="UP000002745">
    <property type="component" value="Chromosome"/>
</dbReference>
<feature type="transmembrane region" description="Helical" evidence="6">
    <location>
        <begin position="109"/>
        <end position="126"/>
    </location>
</feature>
<proteinExistence type="inferred from homology"/>
<feature type="transmembrane region" description="Helical" evidence="6">
    <location>
        <begin position="192"/>
        <end position="210"/>
    </location>
</feature>
<evidence type="ECO:0000256" key="6">
    <source>
        <dbReference type="SAM" id="Phobius"/>
    </source>
</evidence>
<sequence>MTFKPSNQLVGFALAAIGATLFSTKALVIKLAFIQGASVELMMVLRMGFSLPIFITVGFLAWRKQKHKGIALTPIRIFQTCALGILSYYVCTWLDFESLHYISAQLERLILFLYPTFTALFAWIFLKDKLTIRHITALAFSYVGVAILIGPEHQQFGNSALWGASLVLLAAILFAAYVTLSKATITAIGSPLFTSIAMSAAAIAIMIHFICEASLGVEQIEISTEIFCYGIFLAIFCTAIPAFAMSEAISRIGPGLASALGGLGPAVTAILAVWILNEPFGWPHFIALVFAISGAMILVMMPKQEQTSPKLNIKRDTEYD</sequence>
<comment type="subcellular location">
    <subcellularLocation>
        <location evidence="1">Membrane</location>
        <topology evidence="1">Multi-pass membrane protein</topology>
    </subcellularLocation>
</comment>
<dbReference type="GO" id="GO:0016020">
    <property type="term" value="C:membrane"/>
    <property type="evidence" value="ECO:0007669"/>
    <property type="project" value="UniProtKB-SubCell"/>
</dbReference>
<keyword evidence="4 6" id="KW-1133">Transmembrane helix</keyword>
<organism evidence="8 9">
    <name type="scientific">Hirschia baltica (strain ATCC 49814 / DSM 5838 / IFAM 1418)</name>
    <dbReference type="NCBI Taxonomy" id="582402"/>
    <lineage>
        <taxon>Bacteria</taxon>
        <taxon>Pseudomonadati</taxon>
        <taxon>Pseudomonadota</taxon>
        <taxon>Alphaproteobacteria</taxon>
        <taxon>Hyphomonadales</taxon>
        <taxon>Hyphomonadaceae</taxon>
        <taxon>Hirschia</taxon>
    </lineage>
</organism>
<name>C6XMK0_HIRBI</name>
<feature type="domain" description="EamA" evidence="7">
    <location>
        <begin position="161"/>
        <end position="299"/>
    </location>
</feature>
<evidence type="ECO:0000256" key="4">
    <source>
        <dbReference type="ARBA" id="ARBA00022989"/>
    </source>
</evidence>
<evidence type="ECO:0000256" key="2">
    <source>
        <dbReference type="ARBA" id="ARBA00007362"/>
    </source>
</evidence>
<dbReference type="EMBL" id="CP001678">
    <property type="protein sequence ID" value="ACT59914.1"/>
    <property type="molecule type" value="Genomic_DNA"/>
</dbReference>
<dbReference type="HOGENOM" id="CLU_033863_9_0_5"/>
<dbReference type="STRING" id="582402.Hbal_2234"/>
<keyword evidence="9" id="KW-1185">Reference proteome</keyword>
<dbReference type="InterPro" id="IPR050638">
    <property type="entry name" value="AA-Vitamin_Transporters"/>
</dbReference>
<evidence type="ECO:0000313" key="9">
    <source>
        <dbReference type="Proteomes" id="UP000002745"/>
    </source>
</evidence>
<feature type="domain" description="EamA" evidence="7">
    <location>
        <begin position="11"/>
        <end position="149"/>
    </location>
</feature>
<dbReference type="OrthoDB" id="9813617at2"/>
<protein>
    <recommendedName>
        <fullName evidence="7">EamA domain-containing protein</fullName>
    </recommendedName>
</protein>
<feature type="transmembrane region" description="Helical" evidence="6">
    <location>
        <begin position="69"/>
        <end position="89"/>
    </location>
</feature>
<keyword evidence="5 6" id="KW-0472">Membrane</keyword>
<dbReference type="AlphaFoldDB" id="C6XMK0"/>
<accession>C6XMK0</accession>
<feature type="transmembrane region" description="Helical" evidence="6">
    <location>
        <begin position="282"/>
        <end position="301"/>
    </location>
</feature>